<dbReference type="VEuPathDB" id="TriTrypDB:TcYC6_0162930"/>
<feature type="compositionally biased region" description="Low complexity" evidence="1">
    <location>
        <begin position="143"/>
        <end position="159"/>
    </location>
</feature>
<feature type="signal peptide" evidence="2">
    <location>
        <begin position="1"/>
        <end position="27"/>
    </location>
</feature>
<evidence type="ECO:0000256" key="2">
    <source>
        <dbReference type="SAM" id="SignalP"/>
    </source>
</evidence>
<dbReference type="VEuPathDB" id="TriTrypDB:TCDM_07911"/>
<dbReference type="EMBL" id="PRFC01000115">
    <property type="protein sequence ID" value="PWV06376.1"/>
    <property type="molecule type" value="Genomic_DNA"/>
</dbReference>
<accession>A0A2V2WCL0</accession>
<comment type="caution">
    <text evidence="3">The sequence shown here is derived from an EMBL/GenBank/DDBJ whole genome shotgun (WGS) entry which is preliminary data.</text>
</comment>
<feature type="compositionally biased region" description="Basic and acidic residues" evidence="1">
    <location>
        <begin position="108"/>
        <end position="122"/>
    </location>
</feature>
<reference evidence="3 4" key="1">
    <citation type="journal article" date="2018" name="Microb. Genom.">
        <title>Expanding an expanded genome: long-read sequencing of Trypanosoma cruzi.</title>
        <authorList>
            <person name="Berna L."/>
            <person name="Rodriguez M."/>
            <person name="Chiribao M.L."/>
            <person name="Parodi-Talice A."/>
            <person name="Pita S."/>
            <person name="Rijo G."/>
            <person name="Alvarez-Valin F."/>
            <person name="Robello C."/>
        </authorList>
    </citation>
    <scope>NUCLEOTIDE SEQUENCE [LARGE SCALE GENOMIC DNA]</scope>
    <source>
        <strain evidence="3 4">TCC</strain>
    </source>
</reference>
<feature type="region of interest" description="Disordered" evidence="1">
    <location>
        <begin position="65"/>
        <end position="245"/>
    </location>
</feature>
<feature type="chain" id="PRO_5015875437" evidence="2">
    <location>
        <begin position="28"/>
        <end position="268"/>
    </location>
</feature>
<feature type="compositionally biased region" description="Polar residues" evidence="1">
    <location>
        <begin position="123"/>
        <end position="135"/>
    </location>
</feature>
<feature type="compositionally biased region" description="Low complexity" evidence="1">
    <location>
        <begin position="168"/>
        <end position="182"/>
    </location>
</feature>
<evidence type="ECO:0000256" key="1">
    <source>
        <dbReference type="SAM" id="MobiDB-lite"/>
    </source>
</evidence>
<dbReference type="VEuPathDB" id="TriTrypDB:TcCLB.504769.20"/>
<dbReference type="VEuPathDB" id="TriTrypDB:BCY84_12188"/>
<dbReference type="VEuPathDB" id="TriTrypDB:C3747_115g189"/>
<sequence>MAMMMAGRVLLVCALCVLWCGACGGYAWDFNGNESLNEQHYGANGTYCRLNSSLFLCKEKRNASELEETTSQKSNTQSGTGSDELNAGDSSEGQDNSSEGNDLRGSGRSKEDEGKKELKNSVEGETTPTQPSTVSEDLPKPAAPGGPEAPGTETELQPPQQSPPQSPLPAGGTPTPTPTADGSSGGRDNSSEKNGLDESEKTDAGPQESQPPQGNVTETPTPATVTAAQTGATRTPDESDGSTAAFHSTSPLLLFLVACAAAAAVVAA</sequence>
<protein>
    <submittedName>
        <fullName evidence="3">Mucin-associated surface protein (MASP)</fullName>
    </submittedName>
</protein>
<name>A0A2V2WCL0_TRYCR</name>
<evidence type="ECO:0000313" key="4">
    <source>
        <dbReference type="Proteomes" id="UP000246078"/>
    </source>
</evidence>
<feature type="compositionally biased region" description="Low complexity" evidence="1">
    <location>
        <begin position="217"/>
        <end position="234"/>
    </location>
</feature>
<feature type="compositionally biased region" description="Basic and acidic residues" evidence="1">
    <location>
        <begin position="189"/>
        <end position="203"/>
    </location>
</feature>
<feature type="compositionally biased region" description="Polar residues" evidence="1">
    <location>
        <begin position="69"/>
        <end position="100"/>
    </location>
</feature>
<dbReference type="Proteomes" id="UP000246078">
    <property type="component" value="Unassembled WGS sequence"/>
</dbReference>
<dbReference type="VEuPathDB" id="TriTrypDB:TcCL_ESM09026"/>
<keyword evidence="2" id="KW-0732">Signal</keyword>
<feature type="compositionally biased region" description="Polar residues" evidence="1">
    <location>
        <begin position="207"/>
        <end position="216"/>
    </location>
</feature>
<dbReference type="AlphaFoldDB" id="A0A2V2WCL0"/>
<dbReference type="OMA" id="ETHCETR"/>
<gene>
    <name evidence="3" type="ORF">C3747_115g189</name>
</gene>
<proteinExistence type="predicted"/>
<evidence type="ECO:0000313" key="3">
    <source>
        <dbReference type="EMBL" id="PWV06376.1"/>
    </source>
</evidence>
<dbReference type="VEuPathDB" id="TriTrypDB:C4B63_196g32"/>
<organism evidence="3 4">
    <name type="scientific">Trypanosoma cruzi</name>
    <dbReference type="NCBI Taxonomy" id="5693"/>
    <lineage>
        <taxon>Eukaryota</taxon>
        <taxon>Discoba</taxon>
        <taxon>Euglenozoa</taxon>
        <taxon>Kinetoplastea</taxon>
        <taxon>Metakinetoplastina</taxon>
        <taxon>Trypanosomatida</taxon>
        <taxon>Trypanosomatidae</taxon>
        <taxon>Trypanosoma</taxon>
        <taxon>Schizotrypanum</taxon>
    </lineage>
</organism>